<evidence type="ECO:0000313" key="2">
    <source>
        <dbReference type="EMBL" id="GAA0141391.1"/>
    </source>
</evidence>
<dbReference type="Proteomes" id="UP001454036">
    <property type="component" value="Unassembled WGS sequence"/>
</dbReference>
<feature type="region of interest" description="Disordered" evidence="1">
    <location>
        <begin position="1"/>
        <end position="20"/>
    </location>
</feature>
<feature type="compositionally biased region" description="Basic and acidic residues" evidence="1">
    <location>
        <begin position="143"/>
        <end position="153"/>
    </location>
</feature>
<evidence type="ECO:0000313" key="3">
    <source>
        <dbReference type="Proteomes" id="UP001454036"/>
    </source>
</evidence>
<gene>
    <name evidence="2" type="ORF">LIER_02543</name>
</gene>
<dbReference type="EMBL" id="BAABME010000280">
    <property type="protein sequence ID" value="GAA0141391.1"/>
    <property type="molecule type" value="Genomic_DNA"/>
</dbReference>
<protein>
    <submittedName>
        <fullName evidence="2">Uncharacterized protein</fullName>
    </submittedName>
</protein>
<proteinExistence type="predicted"/>
<sequence length="160" mass="17752">MAEQSTNRPSETSSTPQIIQTTHDEVRLARDVAEVGGVYSFNSVTHFSYLSTPTMYYSSRRIFLVPQGAINIDLHSSLPTPALESLHRQTMSETSEDFTVYVLRDSPEAHPAISSYSLDDFQTPLDVQPLSSRMGTPPPRPIVPKDSKGKSSKEPLPLKM</sequence>
<evidence type="ECO:0000256" key="1">
    <source>
        <dbReference type="SAM" id="MobiDB-lite"/>
    </source>
</evidence>
<name>A0AAV3NQJ8_LITER</name>
<accession>A0AAV3NQJ8</accession>
<feature type="region of interest" description="Disordered" evidence="1">
    <location>
        <begin position="125"/>
        <end position="160"/>
    </location>
</feature>
<reference evidence="2 3" key="1">
    <citation type="submission" date="2024-01" db="EMBL/GenBank/DDBJ databases">
        <title>The complete chloroplast genome sequence of Lithospermum erythrorhizon: insights into the phylogenetic relationship among Boraginaceae species and the maternal lineages of purple gromwells.</title>
        <authorList>
            <person name="Okada T."/>
            <person name="Watanabe K."/>
        </authorList>
    </citation>
    <scope>NUCLEOTIDE SEQUENCE [LARGE SCALE GENOMIC DNA]</scope>
</reference>
<keyword evidence="3" id="KW-1185">Reference proteome</keyword>
<organism evidence="2 3">
    <name type="scientific">Lithospermum erythrorhizon</name>
    <name type="common">Purple gromwell</name>
    <name type="synonym">Lithospermum officinale var. erythrorhizon</name>
    <dbReference type="NCBI Taxonomy" id="34254"/>
    <lineage>
        <taxon>Eukaryota</taxon>
        <taxon>Viridiplantae</taxon>
        <taxon>Streptophyta</taxon>
        <taxon>Embryophyta</taxon>
        <taxon>Tracheophyta</taxon>
        <taxon>Spermatophyta</taxon>
        <taxon>Magnoliopsida</taxon>
        <taxon>eudicotyledons</taxon>
        <taxon>Gunneridae</taxon>
        <taxon>Pentapetalae</taxon>
        <taxon>asterids</taxon>
        <taxon>lamiids</taxon>
        <taxon>Boraginales</taxon>
        <taxon>Boraginaceae</taxon>
        <taxon>Boraginoideae</taxon>
        <taxon>Lithospermeae</taxon>
        <taxon>Lithospermum</taxon>
    </lineage>
</organism>
<dbReference type="AlphaFoldDB" id="A0AAV3NQJ8"/>
<comment type="caution">
    <text evidence="2">The sequence shown here is derived from an EMBL/GenBank/DDBJ whole genome shotgun (WGS) entry which is preliminary data.</text>
</comment>